<dbReference type="EMBL" id="LASV01000155">
    <property type="protein sequence ID" value="KKA22168.1"/>
    <property type="molecule type" value="Genomic_DNA"/>
</dbReference>
<feature type="transmembrane region" description="Helical" evidence="6">
    <location>
        <begin position="534"/>
        <end position="554"/>
    </location>
</feature>
<evidence type="ECO:0000256" key="5">
    <source>
        <dbReference type="SAM" id="MobiDB-lite"/>
    </source>
</evidence>
<keyword evidence="9" id="KW-1185">Reference proteome</keyword>
<feature type="domain" description="Major facilitator superfamily (MFS) profile" evidence="7">
    <location>
        <begin position="109"/>
        <end position="558"/>
    </location>
</feature>
<feature type="transmembrane region" description="Helical" evidence="6">
    <location>
        <begin position="203"/>
        <end position="223"/>
    </location>
</feature>
<feature type="compositionally biased region" description="Low complexity" evidence="5">
    <location>
        <begin position="42"/>
        <end position="53"/>
    </location>
</feature>
<dbReference type="GeneID" id="25316154"/>
<evidence type="ECO:0000256" key="4">
    <source>
        <dbReference type="ARBA" id="ARBA00023136"/>
    </source>
</evidence>
<dbReference type="Proteomes" id="UP000053958">
    <property type="component" value="Unassembled WGS sequence"/>
</dbReference>
<feature type="transmembrane region" description="Helical" evidence="6">
    <location>
        <begin position="357"/>
        <end position="377"/>
    </location>
</feature>
<sequence length="601" mass="64659">MSALIDAATIRHSFIEEVSDPKPAHPRPLPTEERDVVEQRQQELSSLSQAESSHAPISKEHSPELVAANDVDRAVNAASPLQTEPTETMRRIFDVAPLNVMNKSRRTAITVLIIVSNLIQMVANFVGIGGGLRLSELLSAKGTQATWIAASYGLTQGTFVLISGRMGAVYGHKNMLLAGGVWLAVCTLACGFCNNFISFAALRALSGIGGAFILPNAVAMLAITNPPGRARNLSLGFFSASAPLGGYLGAVLLGAFVDNGAWRWLFIFIAILSALNITALWALLPREVPVDRGGKIDWIGAGLGTGALIVFNFVWNQAPGVGWSTPYEIALLIVSILLFVSFAVWERYIPHPIMPLDIFQAPSFAALILVSLLNYMAVGTLNWYQTVWLQKIWHYSLLQFAVAWSPFVLFGTIAACLAGWLIPRLAAQWILAIGTVTILASNLLMATMPAQQHRYLYWTNVFPSVILFAFCPDLVYTAAQIIASNSVRRHQQGVAGSLIGTLNLYGTSLGLGFASTVETQVGRGGSDPVRGYKAALFFAAGISAVALVLDVFFVRLVKDEREGWADENDADPADAVELTSTLAPQTQAATTATELGSVSQR</sequence>
<dbReference type="RefSeq" id="XP_013328780.1">
    <property type="nucleotide sequence ID" value="XM_013473326.1"/>
</dbReference>
<feature type="compositionally biased region" description="Low complexity" evidence="5">
    <location>
        <begin position="580"/>
        <end position="593"/>
    </location>
</feature>
<organism evidence="8 9">
    <name type="scientific">Rasamsonia emersonii (strain ATCC 16479 / CBS 393.64 / IMI 116815)</name>
    <dbReference type="NCBI Taxonomy" id="1408163"/>
    <lineage>
        <taxon>Eukaryota</taxon>
        <taxon>Fungi</taxon>
        <taxon>Dikarya</taxon>
        <taxon>Ascomycota</taxon>
        <taxon>Pezizomycotina</taxon>
        <taxon>Eurotiomycetes</taxon>
        <taxon>Eurotiomycetidae</taxon>
        <taxon>Eurotiales</taxon>
        <taxon>Trichocomaceae</taxon>
        <taxon>Rasamsonia</taxon>
    </lineage>
</organism>
<dbReference type="AlphaFoldDB" id="A0A0F4YX31"/>
<proteinExistence type="predicted"/>
<feature type="transmembrane region" description="Helical" evidence="6">
    <location>
        <begin position="461"/>
        <end position="482"/>
    </location>
</feature>
<dbReference type="PROSITE" id="PS50850">
    <property type="entry name" value="MFS"/>
    <property type="match status" value="1"/>
</dbReference>
<dbReference type="GO" id="GO:0016020">
    <property type="term" value="C:membrane"/>
    <property type="evidence" value="ECO:0007669"/>
    <property type="project" value="UniProtKB-SubCell"/>
</dbReference>
<reference evidence="8 9" key="1">
    <citation type="submission" date="2015-04" db="EMBL/GenBank/DDBJ databases">
        <authorList>
            <person name="Heijne W.H."/>
            <person name="Fedorova N.D."/>
            <person name="Nierman W.C."/>
            <person name="Vollebregt A.W."/>
            <person name="Zhao Z."/>
            <person name="Wu L."/>
            <person name="Kumar M."/>
            <person name="Stam H."/>
            <person name="van den Berg M.A."/>
            <person name="Pel H.J."/>
        </authorList>
    </citation>
    <scope>NUCLEOTIDE SEQUENCE [LARGE SCALE GENOMIC DNA]</scope>
    <source>
        <strain evidence="8 9">CBS 393.64</strain>
    </source>
</reference>
<dbReference type="OrthoDB" id="440755at2759"/>
<evidence type="ECO:0000256" key="2">
    <source>
        <dbReference type="ARBA" id="ARBA00022692"/>
    </source>
</evidence>
<evidence type="ECO:0000313" key="9">
    <source>
        <dbReference type="Proteomes" id="UP000053958"/>
    </source>
</evidence>
<evidence type="ECO:0000256" key="3">
    <source>
        <dbReference type="ARBA" id="ARBA00022989"/>
    </source>
</evidence>
<dbReference type="PANTHER" id="PTHR42718">
    <property type="entry name" value="MAJOR FACILITATOR SUPERFAMILY MULTIDRUG TRANSPORTER MFSC"/>
    <property type="match status" value="1"/>
</dbReference>
<accession>A0A0F4YX31</accession>
<feature type="transmembrane region" description="Helical" evidence="6">
    <location>
        <begin position="296"/>
        <end position="315"/>
    </location>
</feature>
<keyword evidence="4 6" id="KW-0472">Membrane</keyword>
<evidence type="ECO:0000256" key="1">
    <source>
        <dbReference type="ARBA" id="ARBA00004141"/>
    </source>
</evidence>
<dbReference type="Gene3D" id="1.20.1250.20">
    <property type="entry name" value="MFS general substrate transporter like domains"/>
    <property type="match status" value="1"/>
</dbReference>
<evidence type="ECO:0000256" key="6">
    <source>
        <dbReference type="SAM" id="Phobius"/>
    </source>
</evidence>
<feature type="transmembrane region" description="Helical" evidence="6">
    <location>
        <begin position="494"/>
        <end position="514"/>
    </location>
</feature>
<gene>
    <name evidence="8" type="ORF">T310_3805</name>
</gene>
<protein>
    <submittedName>
        <fullName evidence="8">Efflux pump antibiotic resistance protein</fullName>
    </submittedName>
</protein>
<name>A0A0F4YX31_RASE3</name>
<feature type="compositionally biased region" description="Basic and acidic residues" evidence="5">
    <location>
        <begin position="30"/>
        <end position="41"/>
    </location>
</feature>
<dbReference type="GO" id="GO:0022857">
    <property type="term" value="F:transmembrane transporter activity"/>
    <property type="evidence" value="ECO:0007669"/>
    <property type="project" value="InterPro"/>
</dbReference>
<dbReference type="InterPro" id="IPR020846">
    <property type="entry name" value="MFS_dom"/>
</dbReference>
<feature type="transmembrane region" description="Helical" evidence="6">
    <location>
        <begin position="429"/>
        <end position="449"/>
    </location>
</feature>
<comment type="caution">
    <text evidence="8">The sequence shown here is derived from an EMBL/GenBank/DDBJ whole genome shotgun (WGS) entry which is preliminary data.</text>
</comment>
<feature type="transmembrane region" description="Helical" evidence="6">
    <location>
        <begin position="175"/>
        <end position="197"/>
    </location>
</feature>
<feature type="region of interest" description="Disordered" evidence="5">
    <location>
        <begin position="17"/>
        <end position="63"/>
    </location>
</feature>
<keyword evidence="2 6" id="KW-0812">Transmembrane</keyword>
<feature type="transmembrane region" description="Helical" evidence="6">
    <location>
        <begin position="327"/>
        <end position="345"/>
    </location>
</feature>
<dbReference type="Gene3D" id="1.20.1720.10">
    <property type="entry name" value="Multidrug resistance protein D"/>
    <property type="match status" value="1"/>
</dbReference>
<dbReference type="Pfam" id="PF07690">
    <property type="entry name" value="MFS_1"/>
    <property type="match status" value="1"/>
</dbReference>
<dbReference type="InterPro" id="IPR036259">
    <property type="entry name" value="MFS_trans_sf"/>
</dbReference>
<feature type="transmembrane region" description="Helical" evidence="6">
    <location>
        <begin position="262"/>
        <end position="284"/>
    </location>
</feature>
<evidence type="ECO:0000313" key="8">
    <source>
        <dbReference type="EMBL" id="KKA22168.1"/>
    </source>
</evidence>
<feature type="transmembrane region" description="Helical" evidence="6">
    <location>
        <begin position="235"/>
        <end position="256"/>
    </location>
</feature>
<feature type="region of interest" description="Disordered" evidence="5">
    <location>
        <begin position="580"/>
        <end position="601"/>
    </location>
</feature>
<evidence type="ECO:0000259" key="7">
    <source>
        <dbReference type="PROSITE" id="PS50850"/>
    </source>
</evidence>
<dbReference type="SUPFAM" id="SSF103473">
    <property type="entry name" value="MFS general substrate transporter"/>
    <property type="match status" value="1"/>
</dbReference>
<dbReference type="PANTHER" id="PTHR42718:SF41">
    <property type="entry name" value="MFS TRANSPORTER OF UNKOWN SPECIFICITY (AFU_ORTHOLOGUE AFUA_5G09940)-RELATED"/>
    <property type="match status" value="1"/>
</dbReference>
<feature type="transmembrane region" description="Helical" evidence="6">
    <location>
        <begin position="144"/>
        <end position="163"/>
    </location>
</feature>
<keyword evidence="3 6" id="KW-1133">Transmembrane helix</keyword>
<comment type="subcellular location">
    <subcellularLocation>
        <location evidence="1">Membrane</location>
        <topology evidence="1">Multi-pass membrane protein</topology>
    </subcellularLocation>
</comment>
<dbReference type="InterPro" id="IPR011701">
    <property type="entry name" value="MFS"/>
</dbReference>
<feature type="transmembrane region" description="Helical" evidence="6">
    <location>
        <begin position="397"/>
        <end position="422"/>
    </location>
</feature>
<feature type="transmembrane region" description="Helical" evidence="6">
    <location>
        <begin position="108"/>
        <end position="132"/>
    </location>
</feature>